<name>A0A3P9IXT4_ORYLA</name>
<organism evidence="1 2">
    <name type="scientific">Oryzias latipes</name>
    <name type="common">Japanese rice fish</name>
    <name type="synonym">Japanese killifish</name>
    <dbReference type="NCBI Taxonomy" id="8090"/>
    <lineage>
        <taxon>Eukaryota</taxon>
        <taxon>Metazoa</taxon>
        <taxon>Chordata</taxon>
        <taxon>Craniata</taxon>
        <taxon>Vertebrata</taxon>
        <taxon>Euteleostomi</taxon>
        <taxon>Actinopterygii</taxon>
        <taxon>Neopterygii</taxon>
        <taxon>Teleostei</taxon>
        <taxon>Neoteleostei</taxon>
        <taxon>Acanthomorphata</taxon>
        <taxon>Ovalentaria</taxon>
        <taxon>Atherinomorphae</taxon>
        <taxon>Beloniformes</taxon>
        <taxon>Adrianichthyidae</taxon>
        <taxon>Oryziinae</taxon>
        <taxon>Oryzias</taxon>
    </lineage>
</organism>
<reference key="1">
    <citation type="journal article" date="2007" name="Nature">
        <title>The medaka draft genome and insights into vertebrate genome evolution.</title>
        <authorList>
            <person name="Kasahara M."/>
            <person name="Naruse K."/>
            <person name="Sasaki S."/>
            <person name="Nakatani Y."/>
            <person name="Qu W."/>
            <person name="Ahsan B."/>
            <person name="Yamada T."/>
            <person name="Nagayasu Y."/>
            <person name="Doi K."/>
            <person name="Kasai Y."/>
            <person name="Jindo T."/>
            <person name="Kobayashi D."/>
            <person name="Shimada A."/>
            <person name="Toyoda A."/>
            <person name="Kuroki Y."/>
            <person name="Fujiyama A."/>
            <person name="Sasaki T."/>
            <person name="Shimizu A."/>
            <person name="Asakawa S."/>
            <person name="Shimizu N."/>
            <person name="Hashimoto S."/>
            <person name="Yang J."/>
            <person name="Lee Y."/>
            <person name="Matsushima K."/>
            <person name="Sugano S."/>
            <person name="Sakaizumi M."/>
            <person name="Narita T."/>
            <person name="Ohishi K."/>
            <person name="Haga S."/>
            <person name="Ohta F."/>
            <person name="Nomoto H."/>
            <person name="Nogata K."/>
            <person name="Morishita T."/>
            <person name="Endo T."/>
            <person name="Shin-I T."/>
            <person name="Takeda H."/>
            <person name="Morishita S."/>
            <person name="Kohara Y."/>
        </authorList>
    </citation>
    <scope>NUCLEOTIDE SEQUENCE [LARGE SCALE GENOMIC DNA]</scope>
    <source>
        <strain>Hd-rR</strain>
    </source>
</reference>
<dbReference type="Proteomes" id="UP000265200">
    <property type="component" value="Chromosome 17"/>
</dbReference>
<reference evidence="1 2" key="2">
    <citation type="submission" date="2017-04" db="EMBL/GenBank/DDBJ databases">
        <title>CpG methylation of centromeres and impact of large insertions on vertebrate speciation.</title>
        <authorList>
            <person name="Ichikawa K."/>
            <person name="Yoshimura J."/>
            <person name="Morishita S."/>
        </authorList>
    </citation>
    <scope>NUCLEOTIDE SEQUENCE</scope>
    <source>
        <strain evidence="1 2">HSOK</strain>
    </source>
</reference>
<sequence length="105" mass="12122">MNSQRFWRSVSGAGASCMLAFPAPQSRFAPMEDLPVLANGLLQLGQRMRDFVRIVLLIIEDFRVAFSCGQSKVHLSNNHAICEQYFRELVILCKWKMFHIFEFIP</sequence>
<dbReference type="AlphaFoldDB" id="A0A3P9IXT4"/>
<accession>A0A3P9IXT4</accession>
<protein>
    <submittedName>
        <fullName evidence="1">Uncharacterized protein</fullName>
    </submittedName>
</protein>
<dbReference type="Ensembl" id="ENSORLT00015007142.1">
    <property type="protein sequence ID" value="ENSORLP00015024759.1"/>
    <property type="gene ID" value="ENSORLG00015005494.1"/>
</dbReference>
<reference evidence="1" key="3">
    <citation type="submission" date="2025-08" db="UniProtKB">
        <authorList>
            <consortium name="Ensembl"/>
        </authorList>
    </citation>
    <scope>IDENTIFICATION</scope>
    <source>
        <strain evidence="1">HSOK</strain>
    </source>
</reference>
<reference evidence="1" key="4">
    <citation type="submission" date="2025-09" db="UniProtKB">
        <authorList>
            <consortium name="Ensembl"/>
        </authorList>
    </citation>
    <scope>IDENTIFICATION</scope>
    <source>
        <strain evidence="1">HSOK</strain>
    </source>
</reference>
<evidence type="ECO:0000313" key="1">
    <source>
        <dbReference type="Ensembl" id="ENSORLP00015024759.1"/>
    </source>
</evidence>
<proteinExistence type="predicted"/>
<evidence type="ECO:0000313" key="2">
    <source>
        <dbReference type="Proteomes" id="UP000265200"/>
    </source>
</evidence>